<protein>
    <submittedName>
        <fullName evidence="3">Uncharacterized protein</fullName>
    </submittedName>
</protein>
<proteinExistence type="predicted"/>
<feature type="compositionally biased region" description="Polar residues" evidence="1">
    <location>
        <begin position="348"/>
        <end position="358"/>
    </location>
</feature>
<evidence type="ECO:0000256" key="1">
    <source>
        <dbReference type="SAM" id="MobiDB-lite"/>
    </source>
</evidence>
<dbReference type="Proteomes" id="UP000008792">
    <property type="component" value="Unassembled WGS sequence"/>
</dbReference>
<organism evidence="3 4">
    <name type="scientific">Drosophila virilis</name>
    <name type="common">Fruit fly</name>
    <dbReference type="NCBI Taxonomy" id="7244"/>
    <lineage>
        <taxon>Eukaryota</taxon>
        <taxon>Metazoa</taxon>
        <taxon>Ecdysozoa</taxon>
        <taxon>Arthropoda</taxon>
        <taxon>Hexapoda</taxon>
        <taxon>Insecta</taxon>
        <taxon>Pterygota</taxon>
        <taxon>Neoptera</taxon>
        <taxon>Endopterygota</taxon>
        <taxon>Diptera</taxon>
        <taxon>Brachycera</taxon>
        <taxon>Muscomorpha</taxon>
        <taxon>Ephydroidea</taxon>
        <taxon>Drosophilidae</taxon>
        <taxon>Drosophila</taxon>
    </lineage>
</organism>
<name>B4LDT7_DROVI</name>
<accession>B4LDT7</accession>
<feature type="transmembrane region" description="Helical" evidence="2">
    <location>
        <begin position="131"/>
        <end position="154"/>
    </location>
</feature>
<evidence type="ECO:0000256" key="2">
    <source>
        <dbReference type="SAM" id="Phobius"/>
    </source>
</evidence>
<dbReference type="OMA" id="GITFREC"/>
<dbReference type="eggNOG" id="ENOG502SCTS">
    <property type="taxonomic scope" value="Eukaryota"/>
</dbReference>
<dbReference type="AlphaFoldDB" id="B4LDT7"/>
<gene>
    <name evidence="3" type="primary">Dvir\GJ12384</name>
    <name evidence="3" type="ORF">Dvir_GJ12384</name>
</gene>
<dbReference type="InParanoid" id="B4LDT7"/>
<evidence type="ECO:0000313" key="4">
    <source>
        <dbReference type="Proteomes" id="UP000008792"/>
    </source>
</evidence>
<keyword evidence="4" id="KW-1185">Reference proteome</keyword>
<sequence length="447" mass="49857">MAGVSVGFAKCFMLFMAVVILVQGLVYLALAIWGITLRDCQTTSDIAKEPFKFAMDLIYFVQEECESPAIDFQGSTFELTMDWSKSYEVTHREFIFMVTYAVVSGLWVASSVLIILTLCCATTKLISGAIYWPWFLSVLAGCILDVVATVYHALDITKTLSLEDTFDFVGVESDDLTSQLIKALETFDVYFSTPAILLTCISCRVVLIWLLNLIGGIFCLSLSNVLANQTAAKASNNEAARRQQTPPPVVPVEHEVQQPTAPAAITPQSELEPQYPEQIRPKPLPIFIPAQTSDMLERQDSRYQPNDRSSLQSPVLVLPPPQQQQQQLLQHQQSQQSQVLQSPPAQPEINTYRNTNAHPDQLNYPPSEPATPRPLSPAAQQLATSSALNSRYSEIYPAQPSNPRVSEELRNQMPWSYTSVINKPPPPPRKPQVQIYPQIPEPDYAEQ</sequence>
<keyword evidence="2" id="KW-0472">Membrane</keyword>
<feature type="transmembrane region" description="Helical" evidence="2">
    <location>
        <begin position="195"/>
        <end position="220"/>
    </location>
</feature>
<feature type="compositionally biased region" description="Pro residues" evidence="1">
    <location>
        <begin position="366"/>
        <end position="375"/>
    </location>
</feature>
<dbReference type="EMBL" id="CH940647">
    <property type="protein sequence ID" value="EDW68960.1"/>
    <property type="molecule type" value="Genomic_DNA"/>
</dbReference>
<feature type="region of interest" description="Disordered" evidence="1">
    <location>
        <begin position="253"/>
        <end position="273"/>
    </location>
</feature>
<evidence type="ECO:0000313" key="3">
    <source>
        <dbReference type="EMBL" id="EDW68960.1"/>
    </source>
</evidence>
<dbReference type="OrthoDB" id="7967436at2759"/>
<keyword evidence="2" id="KW-0812">Transmembrane</keyword>
<feature type="compositionally biased region" description="Polar residues" evidence="1">
    <location>
        <begin position="378"/>
        <end position="392"/>
    </location>
</feature>
<keyword evidence="2" id="KW-1133">Transmembrane helix</keyword>
<dbReference type="KEGG" id="dvi:6623239"/>
<feature type="transmembrane region" description="Helical" evidence="2">
    <location>
        <begin position="12"/>
        <end position="35"/>
    </location>
</feature>
<feature type="region of interest" description="Disordered" evidence="1">
    <location>
        <begin position="321"/>
        <end position="447"/>
    </location>
</feature>
<reference evidence="3 4" key="1">
    <citation type="journal article" date="2007" name="Nature">
        <title>Evolution of genes and genomes on the Drosophila phylogeny.</title>
        <authorList>
            <consortium name="Drosophila 12 Genomes Consortium"/>
            <person name="Clark A.G."/>
            <person name="Eisen M.B."/>
            <person name="Smith D.R."/>
            <person name="Bergman C.M."/>
            <person name="Oliver B."/>
            <person name="Markow T.A."/>
            <person name="Kaufman T.C."/>
            <person name="Kellis M."/>
            <person name="Gelbart W."/>
            <person name="Iyer V.N."/>
            <person name="Pollard D.A."/>
            <person name="Sackton T.B."/>
            <person name="Larracuente A.M."/>
            <person name="Singh N.D."/>
            <person name="Abad J.P."/>
            <person name="Abt D.N."/>
            <person name="Adryan B."/>
            <person name="Aguade M."/>
            <person name="Akashi H."/>
            <person name="Anderson W.W."/>
            <person name="Aquadro C.F."/>
            <person name="Ardell D.H."/>
            <person name="Arguello R."/>
            <person name="Artieri C.G."/>
            <person name="Barbash D.A."/>
            <person name="Barker D."/>
            <person name="Barsanti P."/>
            <person name="Batterham P."/>
            <person name="Batzoglou S."/>
            <person name="Begun D."/>
            <person name="Bhutkar A."/>
            <person name="Blanco E."/>
            <person name="Bosak S.A."/>
            <person name="Bradley R.K."/>
            <person name="Brand A.D."/>
            <person name="Brent M.R."/>
            <person name="Brooks A.N."/>
            <person name="Brown R.H."/>
            <person name="Butlin R.K."/>
            <person name="Caggese C."/>
            <person name="Calvi B.R."/>
            <person name="Bernardo de Carvalho A."/>
            <person name="Caspi A."/>
            <person name="Castrezana S."/>
            <person name="Celniker S.E."/>
            <person name="Chang J.L."/>
            <person name="Chapple C."/>
            <person name="Chatterji S."/>
            <person name="Chinwalla A."/>
            <person name="Civetta A."/>
            <person name="Clifton S.W."/>
            <person name="Comeron J.M."/>
            <person name="Costello J.C."/>
            <person name="Coyne J.A."/>
            <person name="Daub J."/>
            <person name="David R.G."/>
            <person name="Delcher A.L."/>
            <person name="Delehaunty K."/>
            <person name="Do C.B."/>
            <person name="Ebling H."/>
            <person name="Edwards K."/>
            <person name="Eickbush T."/>
            <person name="Evans J.D."/>
            <person name="Filipski A."/>
            <person name="Findeiss S."/>
            <person name="Freyhult E."/>
            <person name="Fulton L."/>
            <person name="Fulton R."/>
            <person name="Garcia A.C."/>
            <person name="Gardiner A."/>
            <person name="Garfield D.A."/>
            <person name="Garvin B.E."/>
            <person name="Gibson G."/>
            <person name="Gilbert D."/>
            <person name="Gnerre S."/>
            <person name="Godfrey J."/>
            <person name="Good R."/>
            <person name="Gotea V."/>
            <person name="Gravely B."/>
            <person name="Greenberg A.J."/>
            <person name="Griffiths-Jones S."/>
            <person name="Gross S."/>
            <person name="Guigo R."/>
            <person name="Gustafson E.A."/>
            <person name="Haerty W."/>
            <person name="Hahn M.W."/>
            <person name="Halligan D.L."/>
            <person name="Halpern A.L."/>
            <person name="Halter G.M."/>
            <person name="Han M.V."/>
            <person name="Heger A."/>
            <person name="Hillier L."/>
            <person name="Hinrichs A.S."/>
            <person name="Holmes I."/>
            <person name="Hoskins R.A."/>
            <person name="Hubisz M.J."/>
            <person name="Hultmark D."/>
            <person name="Huntley M.A."/>
            <person name="Jaffe D.B."/>
            <person name="Jagadeeshan S."/>
            <person name="Jeck W.R."/>
            <person name="Johnson J."/>
            <person name="Jones C.D."/>
            <person name="Jordan W.C."/>
            <person name="Karpen G.H."/>
            <person name="Kataoka E."/>
            <person name="Keightley P.D."/>
            <person name="Kheradpour P."/>
            <person name="Kirkness E.F."/>
            <person name="Koerich L.B."/>
            <person name="Kristiansen K."/>
            <person name="Kudrna D."/>
            <person name="Kulathinal R.J."/>
            <person name="Kumar S."/>
            <person name="Kwok R."/>
            <person name="Lander E."/>
            <person name="Langley C.H."/>
            <person name="Lapoint R."/>
            <person name="Lazzaro B.P."/>
            <person name="Lee S.J."/>
            <person name="Levesque L."/>
            <person name="Li R."/>
            <person name="Lin C.F."/>
            <person name="Lin M.F."/>
            <person name="Lindblad-Toh K."/>
            <person name="Llopart A."/>
            <person name="Long M."/>
            <person name="Low L."/>
            <person name="Lozovsky E."/>
            <person name="Lu J."/>
            <person name="Luo M."/>
            <person name="Machado C.A."/>
            <person name="Makalowski W."/>
            <person name="Marzo M."/>
            <person name="Matsuda M."/>
            <person name="Matzkin L."/>
            <person name="McAllister B."/>
            <person name="McBride C.S."/>
            <person name="McKernan B."/>
            <person name="McKernan K."/>
            <person name="Mendez-Lago M."/>
            <person name="Minx P."/>
            <person name="Mollenhauer M.U."/>
            <person name="Montooth K."/>
            <person name="Mount S.M."/>
            <person name="Mu X."/>
            <person name="Myers E."/>
            <person name="Negre B."/>
            <person name="Newfeld S."/>
            <person name="Nielsen R."/>
            <person name="Noor M.A."/>
            <person name="O'Grady P."/>
            <person name="Pachter L."/>
            <person name="Papaceit M."/>
            <person name="Parisi M.J."/>
            <person name="Parisi M."/>
            <person name="Parts L."/>
            <person name="Pedersen J.S."/>
            <person name="Pesole G."/>
            <person name="Phillippy A.M."/>
            <person name="Ponting C.P."/>
            <person name="Pop M."/>
            <person name="Porcelli D."/>
            <person name="Powell J.R."/>
            <person name="Prohaska S."/>
            <person name="Pruitt K."/>
            <person name="Puig M."/>
            <person name="Quesneville H."/>
            <person name="Ram K.R."/>
            <person name="Rand D."/>
            <person name="Rasmussen M.D."/>
            <person name="Reed L.K."/>
            <person name="Reenan R."/>
            <person name="Reily A."/>
            <person name="Remington K.A."/>
            <person name="Rieger T.T."/>
            <person name="Ritchie M.G."/>
            <person name="Robin C."/>
            <person name="Rogers Y.H."/>
            <person name="Rohde C."/>
            <person name="Rozas J."/>
            <person name="Rubenfield M.J."/>
            <person name="Ruiz A."/>
            <person name="Russo S."/>
            <person name="Salzberg S.L."/>
            <person name="Sanchez-Gracia A."/>
            <person name="Saranga D.J."/>
            <person name="Sato H."/>
            <person name="Schaeffer S.W."/>
            <person name="Schatz M.C."/>
            <person name="Schlenke T."/>
            <person name="Schwartz R."/>
            <person name="Segarra C."/>
            <person name="Singh R.S."/>
            <person name="Sirot L."/>
            <person name="Sirota M."/>
            <person name="Sisneros N.B."/>
            <person name="Smith C.D."/>
            <person name="Smith T.F."/>
            <person name="Spieth J."/>
            <person name="Stage D.E."/>
            <person name="Stark A."/>
            <person name="Stephan W."/>
            <person name="Strausberg R.L."/>
            <person name="Strempel S."/>
            <person name="Sturgill D."/>
            <person name="Sutton G."/>
            <person name="Sutton G.G."/>
            <person name="Tao W."/>
            <person name="Teichmann S."/>
            <person name="Tobari Y.N."/>
            <person name="Tomimura Y."/>
            <person name="Tsolas J.M."/>
            <person name="Valente V.L."/>
            <person name="Venter E."/>
            <person name="Venter J.C."/>
            <person name="Vicario S."/>
            <person name="Vieira F.G."/>
            <person name="Vilella A.J."/>
            <person name="Villasante A."/>
            <person name="Walenz B."/>
            <person name="Wang J."/>
            <person name="Wasserman M."/>
            <person name="Watts T."/>
            <person name="Wilson D."/>
            <person name="Wilson R.K."/>
            <person name="Wing R.A."/>
            <person name="Wolfner M.F."/>
            <person name="Wong A."/>
            <person name="Wong G.K."/>
            <person name="Wu C.I."/>
            <person name="Wu G."/>
            <person name="Yamamoto D."/>
            <person name="Yang H.P."/>
            <person name="Yang S.P."/>
            <person name="Yorke J.A."/>
            <person name="Yoshida K."/>
            <person name="Zdobnov E."/>
            <person name="Zhang P."/>
            <person name="Zhang Y."/>
            <person name="Zimin A.V."/>
            <person name="Baldwin J."/>
            <person name="Abdouelleil A."/>
            <person name="Abdulkadir J."/>
            <person name="Abebe A."/>
            <person name="Abera B."/>
            <person name="Abreu J."/>
            <person name="Acer S.C."/>
            <person name="Aftuck L."/>
            <person name="Alexander A."/>
            <person name="An P."/>
            <person name="Anderson E."/>
            <person name="Anderson S."/>
            <person name="Arachi H."/>
            <person name="Azer M."/>
            <person name="Bachantsang P."/>
            <person name="Barry A."/>
            <person name="Bayul T."/>
            <person name="Berlin A."/>
            <person name="Bessette D."/>
            <person name="Bloom T."/>
            <person name="Blye J."/>
            <person name="Boguslavskiy L."/>
            <person name="Bonnet C."/>
            <person name="Boukhgalter B."/>
            <person name="Bourzgui I."/>
            <person name="Brown A."/>
            <person name="Cahill P."/>
            <person name="Channer S."/>
            <person name="Cheshatsang Y."/>
            <person name="Chuda L."/>
            <person name="Citroen M."/>
            <person name="Collymore A."/>
            <person name="Cooke P."/>
            <person name="Costello M."/>
            <person name="D'Aco K."/>
            <person name="Daza R."/>
            <person name="De Haan G."/>
            <person name="DeGray S."/>
            <person name="DeMaso C."/>
            <person name="Dhargay N."/>
            <person name="Dooley K."/>
            <person name="Dooley E."/>
            <person name="Doricent M."/>
            <person name="Dorje P."/>
            <person name="Dorjee K."/>
            <person name="Dupes A."/>
            <person name="Elong R."/>
            <person name="Falk J."/>
            <person name="Farina A."/>
            <person name="Faro S."/>
            <person name="Ferguson D."/>
            <person name="Fisher S."/>
            <person name="Foley C.D."/>
            <person name="Franke A."/>
            <person name="Friedrich D."/>
            <person name="Gadbois L."/>
            <person name="Gearin G."/>
            <person name="Gearin C.R."/>
            <person name="Giannoukos G."/>
            <person name="Goode T."/>
            <person name="Graham J."/>
            <person name="Grandbois E."/>
            <person name="Grewal S."/>
            <person name="Gyaltsen K."/>
            <person name="Hafez N."/>
            <person name="Hagos B."/>
            <person name="Hall J."/>
            <person name="Henson C."/>
            <person name="Hollinger A."/>
            <person name="Honan T."/>
            <person name="Huard M.D."/>
            <person name="Hughes L."/>
            <person name="Hurhula B."/>
            <person name="Husby M.E."/>
            <person name="Kamat A."/>
            <person name="Kanga B."/>
            <person name="Kashin S."/>
            <person name="Khazanovich D."/>
            <person name="Kisner P."/>
            <person name="Lance K."/>
            <person name="Lara M."/>
            <person name="Lee W."/>
            <person name="Lennon N."/>
            <person name="Letendre F."/>
            <person name="LeVine R."/>
            <person name="Lipovsky A."/>
            <person name="Liu X."/>
            <person name="Liu J."/>
            <person name="Liu S."/>
            <person name="Lokyitsang T."/>
            <person name="Lokyitsang Y."/>
            <person name="Lubonja R."/>
            <person name="Lui A."/>
            <person name="MacDonald P."/>
            <person name="Magnisalis V."/>
            <person name="Maru K."/>
            <person name="Matthews C."/>
            <person name="McCusker W."/>
            <person name="McDonough S."/>
            <person name="Mehta T."/>
            <person name="Meldrim J."/>
            <person name="Meneus L."/>
            <person name="Mihai O."/>
            <person name="Mihalev A."/>
            <person name="Mihova T."/>
            <person name="Mittelman R."/>
            <person name="Mlenga V."/>
            <person name="Montmayeur A."/>
            <person name="Mulrain L."/>
            <person name="Navidi A."/>
            <person name="Naylor J."/>
            <person name="Negash T."/>
            <person name="Nguyen T."/>
            <person name="Nguyen N."/>
            <person name="Nicol R."/>
            <person name="Norbu C."/>
            <person name="Norbu N."/>
            <person name="Novod N."/>
            <person name="O'Neill B."/>
            <person name="Osman S."/>
            <person name="Markiewicz E."/>
            <person name="Oyono O.L."/>
            <person name="Patti C."/>
            <person name="Phunkhang P."/>
            <person name="Pierre F."/>
            <person name="Priest M."/>
            <person name="Raghuraman S."/>
            <person name="Rege F."/>
            <person name="Reyes R."/>
            <person name="Rise C."/>
            <person name="Rogov P."/>
            <person name="Ross K."/>
            <person name="Ryan E."/>
            <person name="Settipalli S."/>
            <person name="Shea T."/>
            <person name="Sherpa N."/>
            <person name="Shi L."/>
            <person name="Shih D."/>
            <person name="Sparrow T."/>
            <person name="Spaulding J."/>
            <person name="Stalker J."/>
            <person name="Stange-Thomann N."/>
            <person name="Stavropoulos S."/>
            <person name="Stone C."/>
            <person name="Strader C."/>
            <person name="Tesfaye S."/>
            <person name="Thomson T."/>
            <person name="Thoulutsang Y."/>
            <person name="Thoulutsang D."/>
            <person name="Topham K."/>
            <person name="Topping I."/>
            <person name="Tsamla T."/>
            <person name="Vassiliev H."/>
            <person name="Vo A."/>
            <person name="Wangchuk T."/>
            <person name="Wangdi T."/>
            <person name="Weiand M."/>
            <person name="Wilkinson J."/>
            <person name="Wilson A."/>
            <person name="Yadav S."/>
            <person name="Young G."/>
            <person name="Yu Q."/>
            <person name="Zembek L."/>
            <person name="Zhong D."/>
            <person name="Zimmer A."/>
            <person name="Zwirko Z."/>
            <person name="Jaffe D.B."/>
            <person name="Alvarez P."/>
            <person name="Brockman W."/>
            <person name="Butler J."/>
            <person name="Chin C."/>
            <person name="Gnerre S."/>
            <person name="Grabherr M."/>
            <person name="Kleber M."/>
            <person name="Mauceli E."/>
            <person name="MacCallum I."/>
        </authorList>
    </citation>
    <scope>NUCLEOTIDE SEQUENCE [LARGE SCALE GENOMIC DNA]</scope>
    <source>
        <strain evidence="4">Tucson 15010-1051.87</strain>
    </source>
</reference>
<feature type="compositionally biased region" description="Low complexity" evidence="1">
    <location>
        <begin position="323"/>
        <end position="343"/>
    </location>
</feature>
<feature type="transmembrane region" description="Helical" evidence="2">
    <location>
        <begin position="94"/>
        <end position="119"/>
    </location>
</feature>
<dbReference type="PhylomeDB" id="B4LDT7"/>
<dbReference type="HOGENOM" id="CLU_627414_0_0_1"/>
<dbReference type="STRING" id="7244.B4LDT7"/>